<dbReference type="AlphaFoldDB" id="A0A5B8VTP2"/>
<proteinExistence type="predicted"/>
<dbReference type="Proteomes" id="UP000321362">
    <property type="component" value="Chromosome"/>
</dbReference>
<dbReference type="EMBL" id="CP042437">
    <property type="protein sequence ID" value="QEC75024.1"/>
    <property type="molecule type" value="Genomic_DNA"/>
</dbReference>
<accession>A0A5B8VTP2</accession>
<keyword evidence="2" id="KW-1185">Reference proteome</keyword>
<dbReference type="Gene3D" id="3.10.450.410">
    <property type="match status" value="1"/>
</dbReference>
<organism evidence="1 2">
    <name type="scientific">Mucilaginibacter ginsenosidivorax</name>
    <dbReference type="NCBI Taxonomy" id="862126"/>
    <lineage>
        <taxon>Bacteria</taxon>
        <taxon>Pseudomonadati</taxon>
        <taxon>Bacteroidota</taxon>
        <taxon>Sphingobacteriia</taxon>
        <taxon>Sphingobacteriales</taxon>
        <taxon>Sphingobacteriaceae</taxon>
        <taxon>Mucilaginibacter</taxon>
    </lineage>
</organism>
<gene>
    <name evidence="1" type="ORF">FSB76_03315</name>
</gene>
<reference evidence="1 2" key="1">
    <citation type="journal article" date="2013" name="J. Microbiol.">
        <title>Mucilaginibacter ginsenosidivorax sp. nov., with ginsenoside converting activity isolated from sediment.</title>
        <authorList>
            <person name="Kim J.K."/>
            <person name="Choi T.E."/>
            <person name="Liu Q.M."/>
            <person name="Park H.Y."/>
            <person name="Yi T.H."/>
            <person name="Yoon M.H."/>
            <person name="Kim S.C."/>
            <person name="Im W.T."/>
        </authorList>
    </citation>
    <scope>NUCLEOTIDE SEQUENCE [LARGE SCALE GENOMIC DNA]</scope>
    <source>
        <strain evidence="1 2">KHI28</strain>
    </source>
</reference>
<name>A0A5B8VTP2_9SPHI</name>
<dbReference type="PROSITE" id="PS51257">
    <property type="entry name" value="PROKAR_LIPOPROTEIN"/>
    <property type="match status" value="1"/>
</dbReference>
<evidence type="ECO:0000313" key="2">
    <source>
        <dbReference type="Proteomes" id="UP000321362"/>
    </source>
</evidence>
<dbReference type="KEGG" id="mgk:FSB76_03315"/>
<sequence length="146" mass="16803">MPVIVRIIFIVITLAVLSSCNFSSKVKVHAIDAPGKVVDSGETFGNFRDKFYTDSAFQLSRIKFPLPKVYKETDDEQNVKPDYLQKGQWELNLMLDKSLSRIETTKSDDEANERITTPVDPTVIQKSRFKKINGRWFLVYYETVGF</sequence>
<evidence type="ECO:0000313" key="1">
    <source>
        <dbReference type="EMBL" id="QEC75024.1"/>
    </source>
</evidence>
<protein>
    <submittedName>
        <fullName evidence="1">DUF4348 domain-containing protein</fullName>
    </submittedName>
</protein>